<dbReference type="NCBIfam" id="TIGR00069">
    <property type="entry name" value="hisD"/>
    <property type="match status" value="1"/>
</dbReference>
<dbReference type="PRINTS" id="PR00083">
    <property type="entry name" value="HOLDHDRGNASE"/>
</dbReference>
<dbReference type="PANTHER" id="PTHR21256">
    <property type="entry name" value="HISTIDINOL DEHYDROGENASE HDH"/>
    <property type="match status" value="1"/>
</dbReference>
<dbReference type="InterPro" id="IPR001692">
    <property type="entry name" value="Histidinol_DH_CS"/>
</dbReference>
<feature type="binding site" evidence="14 17">
    <location>
        <position position="212"/>
    </location>
    <ligand>
        <name>NAD(+)</name>
        <dbReference type="ChEBI" id="CHEBI:57540"/>
    </ligand>
</feature>
<organism evidence="21 22">
    <name type="scientific">Pantoea cypripedii</name>
    <name type="common">Pectobacterium cypripedii</name>
    <name type="synonym">Erwinia cypripedii</name>
    <dbReference type="NCBI Taxonomy" id="55209"/>
    <lineage>
        <taxon>Bacteria</taxon>
        <taxon>Pseudomonadati</taxon>
        <taxon>Pseudomonadota</taxon>
        <taxon>Gammaproteobacteria</taxon>
        <taxon>Enterobacterales</taxon>
        <taxon>Erwiniaceae</taxon>
        <taxon>Pantoea</taxon>
    </lineage>
</organism>
<dbReference type="HAMAP" id="MF_01024">
    <property type="entry name" value="HisD"/>
    <property type="match status" value="1"/>
</dbReference>
<dbReference type="AlphaFoldDB" id="A0A6B9FZV8"/>
<evidence type="ECO:0000256" key="8">
    <source>
        <dbReference type="ARBA" id="ARBA00022723"/>
    </source>
</evidence>
<evidence type="ECO:0000256" key="5">
    <source>
        <dbReference type="ARBA" id="ARBA00012965"/>
    </source>
</evidence>
<evidence type="ECO:0000313" key="22">
    <source>
        <dbReference type="Proteomes" id="UP000502005"/>
    </source>
</evidence>
<evidence type="ECO:0000256" key="7">
    <source>
        <dbReference type="ARBA" id="ARBA00022605"/>
    </source>
</evidence>
<dbReference type="GO" id="GO:0000105">
    <property type="term" value="P:L-histidine biosynthetic process"/>
    <property type="evidence" value="ECO:0007669"/>
    <property type="project" value="UniProtKB-UniRule"/>
</dbReference>
<comment type="cofactor">
    <cofactor evidence="14 19">
        <name>Zn(2+)</name>
        <dbReference type="ChEBI" id="CHEBI:29105"/>
    </cofactor>
    <text evidence="14 19">Binds 1 zinc ion per subunit.</text>
</comment>
<feature type="binding site" evidence="14 19">
    <location>
        <position position="260"/>
    </location>
    <ligand>
        <name>Zn(2+)</name>
        <dbReference type="ChEBI" id="CHEBI:29105"/>
    </ligand>
</feature>
<dbReference type="GO" id="GO:0008270">
    <property type="term" value="F:zinc ion binding"/>
    <property type="evidence" value="ECO:0007669"/>
    <property type="project" value="UniProtKB-UniRule"/>
</dbReference>
<keyword evidence="7 14" id="KW-0028">Amino-acid biosynthesis</keyword>
<evidence type="ECO:0000256" key="11">
    <source>
        <dbReference type="ARBA" id="ARBA00023027"/>
    </source>
</evidence>
<dbReference type="PROSITE" id="PS00611">
    <property type="entry name" value="HISOL_DEHYDROGENASE"/>
    <property type="match status" value="1"/>
</dbReference>
<feature type="binding site" evidence="14 19">
    <location>
        <position position="420"/>
    </location>
    <ligand>
        <name>Zn(2+)</name>
        <dbReference type="ChEBI" id="CHEBI:29105"/>
    </ligand>
</feature>
<keyword evidence="11 14" id="KW-0520">NAD</keyword>
<dbReference type="Gene3D" id="3.40.50.1980">
    <property type="entry name" value="Nitrogenase molybdenum iron protein domain"/>
    <property type="match status" value="2"/>
</dbReference>
<accession>A0A6B9FZV8</accession>
<evidence type="ECO:0000256" key="1">
    <source>
        <dbReference type="ARBA" id="ARBA00003850"/>
    </source>
</evidence>
<dbReference type="EC" id="1.1.1.23" evidence="5 14"/>
<feature type="binding site" evidence="14 17">
    <location>
        <position position="189"/>
    </location>
    <ligand>
        <name>NAD(+)</name>
        <dbReference type="ChEBI" id="CHEBI:57540"/>
    </ligand>
</feature>
<evidence type="ECO:0000256" key="3">
    <source>
        <dbReference type="ARBA" id="ARBA00010178"/>
    </source>
</evidence>
<evidence type="ECO:0000256" key="19">
    <source>
        <dbReference type="PIRSR" id="PIRSR000099-4"/>
    </source>
</evidence>
<comment type="function">
    <text evidence="1 14 15">Catalyzes the sequential NAD-dependent oxidations of L-histidinol to L-histidinaldehyde and then to L-histidine.</text>
</comment>
<evidence type="ECO:0000256" key="10">
    <source>
        <dbReference type="ARBA" id="ARBA00023002"/>
    </source>
</evidence>
<dbReference type="CDD" id="cd06572">
    <property type="entry name" value="Histidinol_dh"/>
    <property type="match status" value="1"/>
</dbReference>
<dbReference type="InterPro" id="IPR016161">
    <property type="entry name" value="Ald_DH/histidinol_DH"/>
</dbReference>
<dbReference type="SUPFAM" id="SSF53720">
    <property type="entry name" value="ALDH-like"/>
    <property type="match status" value="1"/>
</dbReference>
<evidence type="ECO:0000256" key="17">
    <source>
        <dbReference type="PIRSR" id="PIRSR000099-2"/>
    </source>
</evidence>
<evidence type="ECO:0000256" key="4">
    <source>
        <dbReference type="ARBA" id="ARBA00011738"/>
    </source>
</evidence>
<sequence>MSTLMTPIEWQQCSSEQQQALLMRPAISASDSISQVVRDVLAQVRENGDDALREFSARFDKTQVENLRVTAEQMQAASARLSDTLKQAMAVAVGNIETFHNAQQLPAVDVETQPGVRCQQITRPVQSVGLYIPGGSAPLFSTVLMLATPARIAGCGRVVLCSPPPIADEILYAAQLCGVKEVFQVGGAQAIAALAFGTATVPKVDKIFGPGNAYVTEAKRQVSQRLDGAAIDMPAGPSEVLVIADAGATPAFVASDLLSQAEHGPDSQVILLTPSLELANGVAAAVEEQLARLPRAATARQALASSRLIVARDLAQCIAISNQYGPEHLIIQTRTPRDLVDDITSAGSVFLGDWSPESAGDYASGTNHVLPTYGYTATCSSLGLADFQKRMTVQELTPQGFLGLAATIETLAAAEQLEAHKNAVTLRVAALKEQA</sequence>
<comment type="subunit">
    <text evidence="4 14">Homodimer.</text>
</comment>
<reference evidence="21 22" key="1">
    <citation type="submission" date="2017-11" db="EMBL/GenBank/DDBJ databases">
        <title>Genome sequence of Pantoea cypripedii NE1.</title>
        <authorList>
            <person name="Nascimento F.X."/>
        </authorList>
    </citation>
    <scope>NUCLEOTIDE SEQUENCE [LARGE SCALE GENOMIC DNA]</scope>
    <source>
        <strain evidence="21 22">NE1</strain>
    </source>
</reference>
<evidence type="ECO:0000256" key="20">
    <source>
        <dbReference type="RuleBase" id="RU004175"/>
    </source>
</evidence>
<dbReference type="GO" id="GO:0004399">
    <property type="term" value="F:histidinol dehydrogenase activity"/>
    <property type="evidence" value="ECO:0007669"/>
    <property type="project" value="UniProtKB-UniRule"/>
</dbReference>
<feature type="active site" description="Proton acceptor" evidence="14 16">
    <location>
        <position position="327"/>
    </location>
</feature>
<dbReference type="GO" id="GO:0051287">
    <property type="term" value="F:NAD binding"/>
    <property type="evidence" value="ECO:0007669"/>
    <property type="project" value="InterPro"/>
</dbReference>
<protein>
    <recommendedName>
        <fullName evidence="6 14">Histidinol dehydrogenase</fullName>
        <shortName evidence="14 15">HDH</shortName>
        <ecNumber evidence="5 14">1.1.1.23</ecNumber>
    </recommendedName>
</protein>
<dbReference type="FunFam" id="3.40.50.1980:FF:000002">
    <property type="entry name" value="Histidinol dehydrogenase, chloroplastic"/>
    <property type="match status" value="1"/>
</dbReference>
<evidence type="ECO:0000256" key="14">
    <source>
        <dbReference type="HAMAP-Rule" id="MF_01024"/>
    </source>
</evidence>
<evidence type="ECO:0000256" key="18">
    <source>
        <dbReference type="PIRSR" id="PIRSR000099-3"/>
    </source>
</evidence>
<feature type="binding site" evidence="14 18">
    <location>
        <position position="415"/>
    </location>
    <ligand>
        <name>substrate</name>
    </ligand>
</feature>
<comment type="similarity">
    <text evidence="3 14 15 20">Belongs to the histidinol dehydrogenase family.</text>
</comment>
<evidence type="ECO:0000256" key="13">
    <source>
        <dbReference type="ARBA" id="ARBA00049489"/>
    </source>
</evidence>
<evidence type="ECO:0000256" key="12">
    <source>
        <dbReference type="ARBA" id="ARBA00023102"/>
    </source>
</evidence>
<evidence type="ECO:0000256" key="9">
    <source>
        <dbReference type="ARBA" id="ARBA00022833"/>
    </source>
</evidence>
<dbReference type="UniPathway" id="UPA00031">
    <property type="reaction ID" value="UER00014"/>
</dbReference>
<comment type="catalytic activity">
    <reaction evidence="13 14 15">
        <text>L-histidinol + 2 NAD(+) + H2O = L-histidine + 2 NADH + 3 H(+)</text>
        <dbReference type="Rhea" id="RHEA:20641"/>
        <dbReference type="ChEBI" id="CHEBI:15377"/>
        <dbReference type="ChEBI" id="CHEBI:15378"/>
        <dbReference type="ChEBI" id="CHEBI:57540"/>
        <dbReference type="ChEBI" id="CHEBI:57595"/>
        <dbReference type="ChEBI" id="CHEBI:57699"/>
        <dbReference type="ChEBI" id="CHEBI:57945"/>
        <dbReference type="EC" id="1.1.1.23"/>
    </reaction>
</comment>
<dbReference type="Gene3D" id="1.20.5.1300">
    <property type="match status" value="1"/>
</dbReference>
<feature type="active site" description="Proton acceptor" evidence="14 16">
    <location>
        <position position="328"/>
    </location>
</feature>
<evidence type="ECO:0000313" key="21">
    <source>
        <dbReference type="EMBL" id="QGY29818.1"/>
    </source>
</evidence>
<dbReference type="PANTHER" id="PTHR21256:SF2">
    <property type="entry name" value="HISTIDINE BIOSYNTHESIS TRIFUNCTIONAL PROTEIN"/>
    <property type="match status" value="1"/>
</dbReference>
<evidence type="ECO:0000256" key="2">
    <source>
        <dbReference type="ARBA" id="ARBA00004940"/>
    </source>
</evidence>
<comment type="pathway">
    <text evidence="2 14 15">Amino-acid biosynthesis; L-histidine biosynthesis; L-histidine from 5-phospho-alpha-D-ribose 1-diphosphate: step 9/9.</text>
</comment>
<gene>
    <name evidence="14 21" type="primary">hisD</name>
    <name evidence="21" type="ORF">CUN67_13135</name>
</gene>
<dbReference type="Proteomes" id="UP000502005">
    <property type="component" value="Chromosome"/>
</dbReference>
<dbReference type="InterPro" id="IPR012131">
    <property type="entry name" value="Hstdl_DH"/>
</dbReference>
<dbReference type="InterPro" id="IPR022695">
    <property type="entry name" value="Histidinol_DH_monofunct"/>
</dbReference>
<dbReference type="RefSeq" id="WP_208715759.1">
    <property type="nucleotide sequence ID" value="NZ_CP024768.1"/>
</dbReference>
<feature type="binding site" evidence="14 18">
    <location>
        <position position="238"/>
    </location>
    <ligand>
        <name>substrate</name>
    </ligand>
</feature>
<dbReference type="EMBL" id="CP024768">
    <property type="protein sequence ID" value="QGY29818.1"/>
    <property type="molecule type" value="Genomic_DNA"/>
</dbReference>
<feature type="binding site" evidence="14 18">
    <location>
        <position position="361"/>
    </location>
    <ligand>
        <name>substrate</name>
    </ligand>
</feature>
<feature type="binding site" evidence="14 19">
    <location>
        <position position="263"/>
    </location>
    <ligand>
        <name>Zn(2+)</name>
        <dbReference type="ChEBI" id="CHEBI:29105"/>
    </ligand>
</feature>
<keyword evidence="12 14" id="KW-0368">Histidine biosynthesis</keyword>
<dbReference type="GO" id="GO:0005829">
    <property type="term" value="C:cytosol"/>
    <property type="evidence" value="ECO:0007669"/>
    <property type="project" value="TreeGrafter"/>
</dbReference>
<feature type="binding site" evidence="14 18">
    <location>
        <position position="420"/>
    </location>
    <ligand>
        <name>substrate</name>
    </ligand>
</feature>
<feature type="binding site" evidence="14 18">
    <location>
        <position position="328"/>
    </location>
    <ligand>
        <name>substrate</name>
    </ligand>
</feature>
<feature type="binding site" evidence="14 17">
    <location>
        <position position="131"/>
    </location>
    <ligand>
        <name>NAD(+)</name>
        <dbReference type="ChEBI" id="CHEBI:57540"/>
    </ligand>
</feature>
<dbReference type="FunFam" id="1.20.5.1300:FF:000001">
    <property type="entry name" value="Histidine biosynthesis trifunctional protein"/>
    <property type="match status" value="1"/>
</dbReference>
<feature type="binding site" evidence="14 18">
    <location>
        <position position="260"/>
    </location>
    <ligand>
        <name>substrate</name>
    </ligand>
</feature>
<evidence type="ECO:0000256" key="15">
    <source>
        <dbReference type="PIRNR" id="PIRNR000099"/>
    </source>
</evidence>
<keyword evidence="10 14" id="KW-0560">Oxidoreductase</keyword>
<feature type="binding site" evidence="14 18">
    <location>
        <position position="263"/>
    </location>
    <ligand>
        <name>substrate</name>
    </ligand>
</feature>
<keyword evidence="9 14" id="KW-0862">Zinc</keyword>
<proteinExistence type="inferred from homology"/>
<keyword evidence="8 14" id="KW-0479">Metal-binding</keyword>
<feature type="binding site" evidence="14 19">
    <location>
        <position position="361"/>
    </location>
    <ligand>
        <name>Zn(2+)</name>
        <dbReference type="ChEBI" id="CHEBI:29105"/>
    </ligand>
</feature>
<name>A0A6B9FZV8_PANCY</name>
<evidence type="ECO:0000256" key="16">
    <source>
        <dbReference type="PIRSR" id="PIRSR000099-1"/>
    </source>
</evidence>
<dbReference type="FunFam" id="3.40.50.1980:FF:000001">
    <property type="entry name" value="Histidinol dehydrogenase"/>
    <property type="match status" value="1"/>
</dbReference>
<dbReference type="PIRSF" id="PIRSF000099">
    <property type="entry name" value="Histidinol_dh"/>
    <property type="match status" value="1"/>
</dbReference>
<evidence type="ECO:0000256" key="6">
    <source>
        <dbReference type="ARBA" id="ARBA00016531"/>
    </source>
</evidence>
<dbReference type="Pfam" id="PF00815">
    <property type="entry name" value="Histidinol_dh"/>
    <property type="match status" value="1"/>
</dbReference>